<feature type="region of interest" description="Disordered" evidence="1">
    <location>
        <begin position="1"/>
        <end position="87"/>
    </location>
</feature>
<accession>A0AAU7KLU7</accession>
<dbReference type="RefSeq" id="WP_045993474.1">
    <property type="nucleotide sequence ID" value="NZ_CP098827.1"/>
</dbReference>
<dbReference type="AlphaFoldDB" id="A0AAU7KLU7"/>
<protein>
    <recommendedName>
        <fullName evidence="3">DUF2986 domain-containing protein</fullName>
    </recommendedName>
</protein>
<evidence type="ECO:0008006" key="3">
    <source>
        <dbReference type="Google" id="ProtNLM"/>
    </source>
</evidence>
<dbReference type="EMBL" id="CP098827">
    <property type="protein sequence ID" value="XBO72621.1"/>
    <property type="molecule type" value="Genomic_DNA"/>
</dbReference>
<reference evidence="2" key="1">
    <citation type="submission" date="2022-06" db="EMBL/GenBank/DDBJ databases">
        <title>A novel DMS-producing enzyme.</title>
        <authorList>
            <person name="Zhang Y."/>
        </authorList>
    </citation>
    <scope>NUCLEOTIDE SEQUENCE</scope>
    <source>
        <strain evidence="2">RT37</strain>
    </source>
</reference>
<proteinExistence type="predicted"/>
<gene>
    <name evidence="2" type="ORF">NFG58_07960</name>
</gene>
<evidence type="ECO:0000313" key="2">
    <source>
        <dbReference type="EMBL" id="XBO72621.1"/>
    </source>
</evidence>
<sequence>MTRRKKTRSLADKVTIRTGRRKDYKQWRHENPDEVTSSRRFSAKKRQQRKAQAARRLERMRAAPSIEIHPEGKGPDSSNSDSNKGEQ</sequence>
<evidence type="ECO:0000256" key="1">
    <source>
        <dbReference type="SAM" id="MobiDB-lite"/>
    </source>
</evidence>
<organism evidence="2">
    <name type="scientific">Halomonas sp. RT37</name>
    <dbReference type="NCBI Taxonomy" id="2950872"/>
    <lineage>
        <taxon>Bacteria</taxon>
        <taxon>Pseudomonadati</taxon>
        <taxon>Pseudomonadota</taxon>
        <taxon>Gammaproteobacteria</taxon>
        <taxon>Oceanospirillales</taxon>
        <taxon>Halomonadaceae</taxon>
        <taxon>Halomonas</taxon>
    </lineage>
</organism>
<name>A0AAU7KLU7_9GAMM</name>
<feature type="compositionally biased region" description="Basic residues" evidence="1">
    <location>
        <begin position="41"/>
        <end position="53"/>
    </location>
</feature>
<feature type="compositionally biased region" description="Polar residues" evidence="1">
    <location>
        <begin position="76"/>
        <end position="87"/>
    </location>
</feature>